<gene>
    <name evidence="1" type="ORF">SCHPADRAFT_1000686</name>
</gene>
<protein>
    <submittedName>
        <fullName evidence="1">Uncharacterized protein</fullName>
    </submittedName>
</protein>
<name>A0A0H2RAE1_9AGAM</name>
<reference evidence="1 2" key="1">
    <citation type="submission" date="2015-04" db="EMBL/GenBank/DDBJ databases">
        <title>Complete genome sequence of Schizopora paradoxa KUC8140, a cosmopolitan wood degrader in East Asia.</title>
        <authorList>
            <consortium name="DOE Joint Genome Institute"/>
            <person name="Min B."/>
            <person name="Park H."/>
            <person name="Jang Y."/>
            <person name="Kim J.-J."/>
            <person name="Kim K.H."/>
            <person name="Pangilinan J."/>
            <person name="Lipzen A."/>
            <person name="Riley R."/>
            <person name="Grigoriev I.V."/>
            <person name="Spatafora J.W."/>
            <person name="Choi I.-G."/>
        </authorList>
    </citation>
    <scope>NUCLEOTIDE SEQUENCE [LARGE SCALE GENOMIC DNA]</scope>
    <source>
        <strain evidence="1 2">KUC8140</strain>
    </source>
</reference>
<keyword evidence="2" id="KW-1185">Reference proteome</keyword>
<dbReference type="OrthoDB" id="3228837at2759"/>
<dbReference type="Proteomes" id="UP000053477">
    <property type="component" value="Unassembled WGS sequence"/>
</dbReference>
<dbReference type="AlphaFoldDB" id="A0A0H2RAE1"/>
<accession>A0A0H2RAE1</accession>
<evidence type="ECO:0000313" key="1">
    <source>
        <dbReference type="EMBL" id="KLO08825.1"/>
    </source>
</evidence>
<dbReference type="InParanoid" id="A0A0H2RAE1"/>
<dbReference type="EMBL" id="KQ086076">
    <property type="protein sequence ID" value="KLO08825.1"/>
    <property type="molecule type" value="Genomic_DNA"/>
</dbReference>
<organism evidence="1 2">
    <name type="scientific">Schizopora paradoxa</name>
    <dbReference type="NCBI Taxonomy" id="27342"/>
    <lineage>
        <taxon>Eukaryota</taxon>
        <taxon>Fungi</taxon>
        <taxon>Dikarya</taxon>
        <taxon>Basidiomycota</taxon>
        <taxon>Agaricomycotina</taxon>
        <taxon>Agaricomycetes</taxon>
        <taxon>Hymenochaetales</taxon>
        <taxon>Schizoporaceae</taxon>
        <taxon>Schizopora</taxon>
    </lineage>
</organism>
<sequence>MHVPGFSFCGLLLCRRHRSRNVVLKEDMGAIHSTRGTEDGSAEAESHWDTLSSRVRQAHDDLGNPAAPGDLRGDSNHQKEFLEAANTSLTAGKNLDIASVLLFPGSDIVFDVLIGVIERVQTTKENDESKKRLTIWISELCSLFPSSLFVWPEECQLILDDFRSDVVAQLELCSNSNGHGKSYAVKFIFAKIGIEMFSALSDCVSKATHRLQERPGFDEDAQSFVTVWIGESTPGRDVQHEVKMEVPWNGVGNSA</sequence>
<proteinExistence type="predicted"/>
<evidence type="ECO:0000313" key="2">
    <source>
        <dbReference type="Proteomes" id="UP000053477"/>
    </source>
</evidence>